<protein>
    <submittedName>
        <fullName evidence="3">Uncharacterized protein</fullName>
    </submittedName>
</protein>
<gene>
    <name evidence="3" type="ORF">CHS0354_027545</name>
</gene>
<organism evidence="3 4">
    <name type="scientific">Potamilus streckersoni</name>
    <dbReference type="NCBI Taxonomy" id="2493646"/>
    <lineage>
        <taxon>Eukaryota</taxon>
        <taxon>Metazoa</taxon>
        <taxon>Spiralia</taxon>
        <taxon>Lophotrochozoa</taxon>
        <taxon>Mollusca</taxon>
        <taxon>Bivalvia</taxon>
        <taxon>Autobranchia</taxon>
        <taxon>Heteroconchia</taxon>
        <taxon>Palaeoheterodonta</taxon>
        <taxon>Unionida</taxon>
        <taxon>Unionoidea</taxon>
        <taxon>Unionidae</taxon>
        <taxon>Ambleminae</taxon>
        <taxon>Lampsilini</taxon>
        <taxon>Potamilus</taxon>
    </lineage>
</organism>
<dbReference type="AlphaFoldDB" id="A0AAE0VMJ2"/>
<evidence type="ECO:0000256" key="2">
    <source>
        <dbReference type="SAM" id="SignalP"/>
    </source>
</evidence>
<keyword evidence="4" id="KW-1185">Reference proteome</keyword>
<feature type="signal peptide" evidence="2">
    <location>
        <begin position="1"/>
        <end position="23"/>
    </location>
</feature>
<dbReference type="Proteomes" id="UP001195483">
    <property type="component" value="Unassembled WGS sequence"/>
</dbReference>
<name>A0AAE0VMJ2_9BIVA</name>
<feature type="transmembrane region" description="Helical" evidence="1">
    <location>
        <begin position="233"/>
        <end position="252"/>
    </location>
</feature>
<feature type="chain" id="PRO_5042117214" evidence="2">
    <location>
        <begin position="24"/>
        <end position="312"/>
    </location>
</feature>
<evidence type="ECO:0000313" key="3">
    <source>
        <dbReference type="EMBL" id="KAK3583141.1"/>
    </source>
</evidence>
<evidence type="ECO:0000313" key="4">
    <source>
        <dbReference type="Proteomes" id="UP001195483"/>
    </source>
</evidence>
<dbReference type="EMBL" id="JAEAOA010001664">
    <property type="protein sequence ID" value="KAK3583141.1"/>
    <property type="molecule type" value="Genomic_DNA"/>
</dbReference>
<keyword evidence="1" id="KW-1133">Transmembrane helix</keyword>
<keyword evidence="2" id="KW-0732">Signal</keyword>
<keyword evidence="1" id="KW-0472">Membrane</keyword>
<keyword evidence="1" id="KW-0812">Transmembrane</keyword>
<reference evidence="3" key="3">
    <citation type="submission" date="2023-05" db="EMBL/GenBank/DDBJ databases">
        <authorList>
            <person name="Smith C.H."/>
        </authorList>
    </citation>
    <scope>NUCLEOTIDE SEQUENCE</scope>
    <source>
        <strain evidence="3">CHS0354</strain>
        <tissue evidence="3">Mantle</tissue>
    </source>
</reference>
<sequence>MVEAVMYLYMLYLLNLWTQMTSSMMLSGSESRFENNVCQKIPDFVCSIDIDSVSLDDMNSLNIPCPPPYQFIQFCDTNVGHILTCKLKLNIMRYCYEKYSHMYPANICVNCSCDDNCKDVRAFMIQKRFLVNTSYPAYSSTTSRSRSSTFSASVTDFSKITDLTFFERFSTTSHVDSLSVISISVDSSGSTQKDILLPSINSTSNDSNSTYIDVTTLETKTQFTDSQQIELEYRIILLAIFIIEAMVLIIIFRYRRKYRQSHISSNQQEENAASEMYRVSSTMSLSSLKKEEKQTRFPLRGLLQTFLAQCAV</sequence>
<reference evidence="3" key="1">
    <citation type="journal article" date="2021" name="Genome Biol. Evol.">
        <title>A High-Quality Reference Genome for a Parasitic Bivalve with Doubly Uniparental Inheritance (Bivalvia: Unionida).</title>
        <authorList>
            <person name="Smith C.H."/>
        </authorList>
    </citation>
    <scope>NUCLEOTIDE SEQUENCE</scope>
    <source>
        <strain evidence="3">CHS0354</strain>
    </source>
</reference>
<evidence type="ECO:0000256" key="1">
    <source>
        <dbReference type="SAM" id="Phobius"/>
    </source>
</evidence>
<comment type="caution">
    <text evidence="3">The sequence shown here is derived from an EMBL/GenBank/DDBJ whole genome shotgun (WGS) entry which is preliminary data.</text>
</comment>
<proteinExistence type="predicted"/>
<accession>A0AAE0VMJ2</accession>
<reference evidence="3" key="2">
    <citation type="journal article" date="2021" name="Genome Biol. Evol.">
        <title>Developing a high-quality reference genome for a parasitic bivalve with doubly uniparental inheritance (Bivalvia: Unionida).</title>
        <authorList>
            <person name="Smith C.H."/>
        </authorList>
    </citation>
    <scope>NUCLEOTIDE SEQUENCE</scope>
    <source>
        <strain evidence="3">CHS0354</strain>
        <tissue evidence="3">Mantle</tissue>
    </source>
</reference>